<feature type="chain" id="PRO_5030810396" description="Folate receptor-like domain-containing protein" evidence="5">
    <location>
        <begin position="24"/>
        <end position="309"/>
    </location>
</feature>
<dbReference type="GO" id="GO:0038023">
    <property type="term" value="F:signaling receptor activity"/>
    <property type="evidence" value="ECO:0007669"/>
    <property type="project" value="TreeGrafter"/>
</dbReference>
<keyword evidence="4" id="KW-0472">Membrane</keyword>
<reference evidence="7" key="1">
    <citation type="submission" date="2021-01" db="EMBL/GenBank/DDBJ databases">
        <authorList>
            <person name="Corre E."/>
            <person name="Pelletier E."/>
            <person name="Niang G."/>
            <person name="Scheremetjew M."/>
            <person name="Finn R."/>
            <person name="Kale V."/>
            <person name="Holt S."/>
            <person name="Cochrane G."/>
            <person name="Meng A."/>
            <person name="Brown T."/>
            <person name="Cohen L."/>
        </authorList>
    </citation>
    <scope>NUCLEOTIDE SEQUENCE</scope>
    <source>
        <strain evidence="7">CCMP1897</strain>
    </source>
</reference>
<comment type="similarity">
    <text evidence="1">Belongs to the folate receptor family.</text>
</comment>
<evidence type="ECO:0000313" key="7">
    <source>
        <dbReference type="EMBL" id="CAE0609670.1"/>
    </source>
</evidence>
<gene>
    <name evidence="7" type="ORF">PSAL00342_LOCUS3489</name>
</gene>
<keyword evidence="3" id="KW-1015">Disulfide bond</keyword>
<proteinExistence type="inferred from homology"/>
<dbReference type="GO" id="GO:0009897">
    <property type="term" value="C:external side of plasma membrane"/>
    <property type="evidence" value="ECO:0007669"/>
    <property type="project" value="TreeGrafter"/>
</dbReference>
<keyword evidence="4" id="KW-0812">Transmembrane</keyword>
<evidence type="ECO:0000256" key="3">
    <source>
        <dbReference type="ARBA" id="ARBA00023157"/>
    </source>
</evidence>
<feature type="signal peptide" evidence="5">
    <location>
        <begin position="1"/>
        <end position="23"/>
    </location>
</feature>
<protein>
    <recommendedName>
        <fullName evidence="6">Folate receptor-like domain-containing protein</fullName>
    </recommendedName>
</protein>
<feature type="transmembrane region" description="Helical" evidence="4">
    <location>
        <begin position="275"/>
        <end position="295"/>
    </location>
</feature>
<sequence length="309" mass="33776">MRTAGTAVLAAAVLAFWTRSGDAVGCNTCHIYNDHSAYAEGVTSATKETATPTNFPAGSHCSQYKDASCCTADVANNLNTIYGPDFNFLERCGGMSDRCAQYFFDEGCFYECDVNAGRFRRHPTCEGGNAWEMHQAPVKASYCDSFYEACKNDLFCTSDSRTFFGCEEGTQCQPIGEIYANGKDLCETMWGDAFKYETNERDAFTWRFEPGQPNPNDLVLLDVSFPDACEGIHNGSMVDDCVASGLLQQNIMRAVRELEVMMDDQSQGSSNAKDIAIAGLVFGLVGFMMGAFLIFMTQCGRGSKGVPSF</sequence>
<evidence type="ECO:0000256" key="2">
    <source>
        <dbReference type="ARBA" id="ARBA00022729"/>
    </source>
</evidence>
<evidence type="ECO:0000256" key="5">
    <source>
        <dbReference type="SAM" id="SignalP"/>
    </source>
</evidence>
<organism evidence="7">
    <name type="scientific">Picocystis salinarum</name>
    <dbReference type="NCBI Taxonomy" id="88271"/>
    <lineage>
        <taxon>Eukaryota</taxon>
        <taxon>Viridiplantae</taxon>
        <taxon>Chlorophyta</taxon>
        <taxon>Picocystophyceae</taxon>
        <taxon>Picocystales</taxon>
        <taxon>Picocystaceae</taxon>
        <taxon>Picocystis</taxon>
    </lineage>
</organism>
<name>A0A7S3UBU9_9CHLO</name>
<keyword evidence="4" id="KW-1133">Transmembrane helix</keyword>
<accession>A0A7S3UBU9</accession>
<dbReference type="Pfam" id="PF03024">
    <property type="entry name" value="Folate_rec"/>
    <property type="match status" value="1"/>
</dbReference>
<dbReference type="AlphaFoldDB" id="A0A7S3UBU9"/>
<dbReference type="InterPro" id="IPR004269">
    <property type="entry name" value="Folate_rcpt"/>
</dbReference>
<dbReference type="EMBL" id="HBIS01003851">
    <property type="protein sequence ID" value="CAE0609670.1"/>
    <property type="molecule type" value="Transcribed_RNA"/>
</dbReference>
<dbReference type="PANTHER" id="PTHR10517">
    <property type="entry name" value="FOLATE RECEPTOR"/>
    <property type="match status" value="1"/>
</dbReference>
<feature type="domain" description="Folate receptor-like" evidence="6">
    <location>
        <begin position="58"/>
        <end position="201"/>
    </location>
</feature>
<keyword evidence="2 5" id="KW-0732">Signal</keyword>
<dbReference type="InterPro" id="IPR018143">
    <property type="entry name" value="Folate_rcpt-like"/>
</dbReference>
<evidence type="ECO:0000256" key="1">
    <source>
        <dbReference type="ARBA" id="ARBA00007932"/>
    </source>
</evidence>
<evidence type="ECO:0000259" key="6">
    <source>
        <dbReference type="Pfam" id="PF03024"/>
    </source>
</evidence>
<evidence type="ECO:0000256" key="4">
    <source>
        <dbReference type="SAM" id="Phobius"/>
    </source>
</evidence>